<keyword evidence="2" id="KW-1185">Reference proteome</keyword>
<name>A0A8I4A1H8_CALJA</name>
<accession>A0A8I4A1H8</accession>
<dbReference type="PANTHER" id="PTHR46254:SF6">
    <property type="entry name" value="HIGH MOBILITY GROUP AT-HOOK 2"/>
    <property type="match status" value="1"/>
</dbReference>
<proteinExistence type="predicted"/>
<reference evidence="1" key="2">
    <citation type="submission" date="2025-08" db="UniProtKB">
        <authorList>
            <consortium name="Ensembl"/>
        </authorList>
    </citation>
    <scope>IDENTIFICATION</scope>
</reference>
<dbReference type="Proteomes" id="UP000008225">
    <property type="component" value="Chromosome X"/>
</dbReference>
<organism evidence="1 2">
    <name type="scientific">Callithrix jacchus</name>
    <name type="common">White-tufted-ear marmoset</name>
    <name type="synonym">Simia Jacchus</name>
    <dbReference type="NCBI Taxonomy" id="9483"/>
    <lineage>
        <taxon>Eukaryota</taxon>
        <taxon>Metazoa</taxon>
        <taxon>Chordata</taxon>
        <taxon>Craniata</taxon>
        <taxon>Vertebrata</taxon>
        <taxon>Euteleostomi</taxon>
        <taxon>Mammalia</taxon>
        <taxon>Eutheria</taxon>
        <taxon>Euarchontoglires</taxon>
        <taxon>Primates</taxon>
        <taxon>Haplorrhini</taxon>
        <taxon>Platyrrhini</taxon>
        <taxon>Cebidae</taxon>
        <taxon>Callitrichinae</taxon>
        <taxon>Callithrix</taxon>
        <taxon>Callithrix</taxon>
    </lineage>
</organism>
<protein>
    <submittedName>
        <fullName evidence="1">Uncharacterized protein</fullName>
    </submittedName>
</protein>
<reference evidence="1 2" key="1">
    <citation type="submission" date="2009-03" db="EMBL/GenBank/DDBJ databases">
        <authorList>
            <person name="Warren W."/>
            <person name="Ye L."/>
            <person name="Minx P."/>
            <person name="Worley K."/>
            <person name="Gibbs R."/>
            <person name="Wilson R.K."/>
        </authorList>
    </citation>
    <scope>NUCLEOTIDE SEQUENCE [LARGE SCALE GENOMIC DNA]</scope>
</reference>
<sequence length="72" mass="8374">GGSHSVNQAEVQWYIHSSLQPPPPRLKQSSHFSFPRSWNYRYVSLHIADFLYFSRDGVSPCWPGWSQIPDLK</sequence>
<dbReference type="GeneTree" id="ENSGT00940000161627"/>
<evidence type="ECO:0000313" key="1">
    <source>
        <dbReference type="Ensembl" id="ENSCJAP00000083277.1"/>
    </source>
</evidence>
<dbReference type="AlphaFoldDB" id="A0A8I4A1H8"/>
<evidence type="ECO:0000313" key="2">
    <source>
        <dbReference type="Proteomes" id="UP000008225"/>
    </source>
</evidence>
<dbReference type="PANTHER" id="PTHR46254">
    <property type="entry name" value="PROTEIN GVQW1-RELATED"/>
    <property type="match status" value="1"/>
</dbReference>
<reference evidence="1" key="3">
    <citation type="submission" date="2025-09" db="UniProtKB">
        <authorList>
            <consortium name="Ensembl"/>
        </authorList>
    </citation>
    <scope>IDENTIFICATION</scope>
</reference>
<dbReference type="Ensembl" id="ENSCJAT00000130816.1">
    <property type="protein sequence ID" value="ENSCJAP00000083277.1"/>
    <property type="gene ID" value="ENSCJAG00000074452.1"/>
</dbReference>